<protein>
    <submittedName>
        <fullName evidence="3">SdpI family protein</fullName>
    </submittedName>
</protein>
<dbReference type="AlphaFoldDB" id="A0ABD5P9J0"/>
<dbReference type="EMBL" id="JBHSDS010000003">
    <property type="protein sequence ID" value="MFC4357323.1"/>
    <property type="molecule type" value="Genomic_DNA"/>
</dbReference>
<feature type="transmembrane region" description="Helical" evidence="1">
    <location>
        <begin position="88"/>
        <end position="111"/>
    </location>
</feature>
<evidence type="ECO:0000256" key="1">
    <source>
        <dbReference type="SAM" id="Phobius"/>
    </source>
</evidence>
<proteinExistence type="predicted"/>
<name>A0ABD5P9J0_9EURY</name>
<dbReference type="Pfam" id="PF07853">
    <property type="entry name" value="DUF1648"/>
    <property type="match status" value="1"/>
</dbReference>
<keyword evidence="1" id="KW-1133">Transmembrane helix</keyword>
<keyword evidence="1" id="KW-0472">Membrane</keyword>
<dbReference type="PANTHER" id="PTHR37810">
    <property type="entry name" value="IMMUNITY PROTEIN SDPI"/>
    <property type="match status" value="1"/>
</dbReference>
<comment type="caution">
    <text evidence="3">The sequence shown here is derived from an EMBL/GenBank/DDBJ whole genome shotgun (WGS) entry which is preliminary data.</text>
</comment>
<dbReference type="Proteomes" id="UP001595921">
    <property type="component" value="Unassembled WGS sequence"/>
</dbReference>
<dbReference type="PANTHER" id="PTHR37810:SF5">
    <property type="entry name" value="IMMUNITY PROTEIN SDPI"/>
    <property type="match status" value="1"/>
</dbReference>
<reference evidence="3 4" key="1">
    <citation type="journal article" date="2019" name="Int. J. Syst. Evol. Microbiol.">
        <title>The Global Catalogue of Microorganisms (GCM) 10K type strain sequencing project: providing services to taxonomists for standard genome sequencing and annotation.</title>
        <authorList>
            <consortium name="The Broad Institute Genomics Platform"/>
            <consortium name="The Broad Institute Genome Sequencing Center for Infectious Disease"/>
            <person name="Wu L."/>
            <person name="Ma J."/>
        </authorList>
    </citation>
    <scope>NUCLEOTIDE SEQUENCE [LARGE SCALE GENOMIC DNA]</scope>
    <source>
        <strain evidence="3 4">CGMCC 1.12553</strain>
    </source>
</reference>
<dbReference type="PIRSF" id="PIRSF038959">
    <property type="entry name" value="SdpI"/>
    <property type="match status" value="1"/>
</dbReference>
<dbReference type="InterPro" id="IPR026272">
    <property type="entry name" value="SdpI"/>
</dbReference>
<dbReference type="Pfam" id="PF13630">
    <property type="entry name" value="SdpI"/>
    <property type="match status" value="1"/>
</dbReference>
<feature type="domain" description="DUF1648" evidence="2">
    <location>
        <begin position="13"/>
        <end position="59"/>
    </location>
</feature>
<feature type="transmembrane region" description="Helical" evidence="1">
    <location>
        <begin position="163"/>
        <end position="181"/>
    </location>
</feature>
<keyword evidence="4" id="KW-1185">Reference proteome</keyword>
<feature type="transmembrane region" description="Helical" evidence="1">
    <location>
        <begin position="48"/>
        <end position="68"/>
    </location>
</feature>
<dbReference type="InterPro" id="IPR012867">
    <property type="entry name" value="DUF1648"/>
</dbReference>
<organism evidence="3 4">
    <name type="scientific">Halobium salinum</name>
    <dbReference type="NCBI Taxonomy" id="1364940"/>
    <lineage>
        <taxon>Archaea</taxon>
        <taxon>Methanobacteriati</taxon>
        <taxon>Methanobacteriota</taxon>
        <taxon>Stenosarchaea group</taxon>
        <taxon>Halobacteria</taxon>
        <taxon>Halobacteriales</taxon>
        <taxon>Haloferacaceae</taxon>
        <taxon>Halobium</taxon>
    </lineage>
</organism>
<dbReference type="InterPro" id="IPR025962">
    <property type="entry name" value="SdpI/YhfL"/>
</dbReference>
<evidence type="ECO:0000313" key="3">
    <source>
        <dbReference type="EMBL" id="MFC4357323.1"/>
    </source>
</evidence>
<dbReference type="RefSeq" id="WP_267622377.1">
    <property type="nucleotide sequence ID" value="NZ_JAODIW010000006.1"/>
</dbReference>
<evidence type="ECO:0000259" key="2">
    <source>
        <dbReference type="Pfam" id="PF07853"/>
    </source>
</evidence>
<gene>
    <name evidence="3" type="ORF">ACFO0N_05090</name>
</gene>
<feature type="transmembrane region" description="Helical" evidence="1">
    <location>
        <begin position="187"/>
        <end position="208"/>
    </location>
</feature>
<accession>A0ABD5P9J0</accession>
<evidence type="ECO:0000313" key="4">
    <source>
        <dbReference type="Proteomes" id="UP001595921"/>
    </source>
</evidence>
<keyword evidence="1" id="KW-0812">Transmembrane</keyword>
<sequence>MHSRTRFVLAAGFVAVAGAVSVLAAPALPERIVTNWNAAGEPSGTMSTPLALALVPLLGAVLVGLFALLPRVDPLRANVADFRVYYDWFVVVFAAYLLVVHAALVAFNLGYPVDVTQLILAAVGVLLFYAGVVLNHVEPNWFVGIRTPWTLSDDRVWDRTHRLGAPLFKLCGVLALVGLLFGEYAVYFVLVPVLATAAVTVVYSYVLYERLNRDGEVGPGGRRDGDDSSF</sequence>
<feature type="transmembrane region" description="Helical" evidence="1">
    <location>
        <begin position="117"/>
        <end position="137"/>
    </location>
</feature>